<name>Q6ZW03_HUMAN</name>
<feature type="region of interest" description="Disordered" evidence="1">
    <location>
        <begin position="131"/>
        <end position="150"/>
    </location>
</feature>
<protein>
    <submittedName>
        <fullName evidence="2">cDNA FLJ41849 fis, clone NT2RI3003409</fullName>
    </submittedName>
</protein>
<dbReference type="PeptideAtlas" id="Q6ZW03"/>
<accession>Q6ZW03</accession>
<organism evidence="2">
    <name type="scientific">Homo sapiens</name>
    <name type="common">Human</name>
    <dbReference type="NCBI Taxonomy" id="9606"/>
    <lineage>
        <taxon>Eukaryota</taxon>
        <taxon>Metazoa</taxon>
        <taxon>Chordata</taxon>
        <taxon>Craniata</taxon>
        <taxon>Vertebrata</taxon>
        <taxon>Euteleostomi</taxon>
        <taxon>Mammalia</taxon>
        <taxon>Eutheria</taxon>
        <taxon>Euarchontoglires</taxon>
        <taxon>Primates</taxon>
        <taxon>Haplorrhini</taxon>
        <taxon>Catarrhini</taxon>
        <taxon>Hominidae</taxon>
        <taxon>Homo</taxon>
    </lineage>
</organism>
<sequence length="198" mass="20541">MCGIYAHVQEKPRTQSSLDLMQIPPAKASAFSDPACPGDPTPHLLLELLDCTEVGLVVGAHGGLVALAPLEECGLQLCILLLQLAHLLQVVGQAVIQELHGLLLMAIQGVFAVGPTDSDVAGNVTGPWQGTSSVTGWGQTEAGAAQGSRPHTDSVGVCHVGQEAHGGSIGLCHRLAPNIDRRDKDISCSRSHGATQRA</sequence>
<evidence type="ECO:0000313" key="2">
    <source>
        <dbReference type="EMBL" id="BAC85705.1"/>
    </source>
</evidence>
<reference evidence="2" key="1">
    <citation type="submission" date="2003-07" db="EMBL/GenBank/DDBJ databases">
        <title>NEDO human cDNA sequencing project.</title>
        <authorList>
            <person name="Suzuki O."/>
            <person name="Sasaki N."/>
            <person name="Aotsuka S."/>
            <person name="Shoji T."/>
            <person name="Ichihara T."/>
            <person name="Shiohata N."/>
            <person name="Matsumoto K."/>
            <person name="Hirano M."/>
            <person name="Sano S."/>
            <person name="Nomura R."/>
            <person name="Yoshikawa Y."/>
            <person name="Matsumura Y."/>
            <person name="Moriya S."/>
            <person name="Chiba E."/>
            <person name="Momiyama H."/>
            <person name="Onogawa S."/>
            <person name="Kaeriyama S."/>
            <person name="Satoh N."/>
            <person name="Matsunawa H."/>
            <person name="Takahashi E."/>
            <person name="Kataoka R."/>
            <person name="Kuga N."/>
            <person name="Kuroda A."/>
            <person name="Satoh I."/>
            <person name="Kamata K."/>
            <person name="Takami S."/>
            <person name="Terashima Y."/>
            <person name="Watanabe M."/>
            <person name="Sugiyama T."/>
            <person name="Irie R."/>
            <person name="Otsuki T."/>
            <person name="Sato H."/>
            <person name="Wakamatsu A."/>
            <person name="Ishii S."/>
            <person name="Yamamoto J."/>
            <person name="Isono Y."/>
            <person name="Kawai-Hio Y."/>
            <person name="Saito K."/>
            <person name="Nishikawa T."/>
            <person name="Kimura K."/>
            <person name="Yamashita H."/>
            <person name="Matsuo K."/>
            <person name="Nakamura Y."/>
            <person name="Sekine M."/>
            <person name="Kikuchi H."/>
            <person name="Kanda K."/>
            <person name="Wagatsuma M."/>
            <person name="Murakawa K."/>
            <person name="Kanehori K."/>
            <person name="Takahashi-Fujii A."/>
            <person name="Oshima A."/>
            <person name="Sugiyama A."/>
            <person name="Kawakami B."/>
            <person name="Suzuki Y."/>
            <person name="Sugano S."/>
            <person name="Nagahari K."/>
            <person name="Masuho Y."/>
            <person name="Nagai K."/>
            <person name="Isogai T."/>
        </authorList>
    </citation>
    <scope>NUCLEOTIDE SEQUENCE</scope>
</reference>
<dbReference type="EMBL" id="AK123843">
    <property type="protein sequence ID" value="BAC85705.1"/>
    <property type="molecule type" value="mRNA"/>
</dbReference>
<evidence type="ECO:0000256" key="1">
    <source>
        <dbReference type="SAM" id="MobiDB-lite"/>
    </source>
</evidence>
<dbReference type="AlphaFoldDB" id="Q6ZW03"/>
<proteinExistence type="evidence at transcript level"/>
<dbReference type="PhylomeDB" id="Q6ZW03"/>